<proteinExistence type="predicted"/>
<evidence type="ECO:0000313" key="3">
    <source>
        <dbReference type="Proteomes" id="UP000760860"/>
    </source>
</evidence>
<reference evidence="2" key="1">
    <citation type="submission" date="2018-05" db="EMBL/GenBank/DDBJ databases">
        <title>Effector identification in a new, highly contiguous assembly of the strawberry crown rot pathogen Phytophthora cactorum.</title>
        <authorList>
            <person name="Armitage A.D."/>
            <person name="Nellist C.F."/>
            <person name="Bates H."/>
            <person name="Vickerstaff R.J."/>
            <person name="Harrison R.J."/>
        </authorList>
    </citation>
    <scope>NUCLEOTIDE SEQUENCE</scope>
    <source>
        <strain evidence="2">P421</strain>
    </source>
</reference>
<sequence>MYSDVLRRVERTERADRLLDSIESESNADWCTALLAIDELAAAREMEYRRERDAQRRQDEVRREEQEQMRQERREERERLREERFLALIAQIAKKQD</sequence>
<accession>A0A8T1H9U8</accession>
<name>A0A8T1H9U8_9STRA</name>
<dbReference type="AlphaFoldDB" id="A0A8T1H9U8"/>
<feature type="region of interest" description="Disordered" evidence="1">
    <location>
        <begin position="48"/>
        <end position="77"/>
    </location>
</feature>
<evidence type="ECO:0000256" key="1">
    <source>
        <dbReference type="SAM" id="MobiDB-lite"/>
    </source>
</evidence>
<protein>
    <submittedName>
        <fullName evidence="2">Uncharacterized protein</fullName>
    </submittedName>
</protein>
<gene>
    <name evidence="2" type="ORF">PC129_g20060</name>
</gene>
<organism evidence="2 3">
    <name type="scientific">Phytophthora cactorum</name>
    <dbReference type="NCBI Taxonomy" id="29920"/>
    <lineage>
        <taxon>Eukaryota</taxon>
        <taxon>Sar</taxon>
        <taxon>Stramenopiles</taxon>
        <taxon>Oomycota</taxon>
        <taxon>Peronosporomycetes</taxon>
        <taxon>Peronosporales</taxon>
        <taxon>Peronosporaceae</taxon>
        <taxon>Phytophthora</taxon>
    </lineage>
</organism>
<evidence type="ECO:0000313" key="2">
    <source>
        <dbReference type="EMBL" id="KAG3208921.1"/>
    </source>
</evidence>
<comment type="caution">
    <text evidence="2">The sequence shown here is derived from an EMBL/GenBank/DDBJ whole genome shotgun (WGS) entry which is preliminary data.</text>
</comment>
<dbReference type="Proteomes" id="UP000760860">
    <property type="component" value="Unassembled WGS sequence"/>
</dbReference>
<dbReference type="EMBL" id="RCMV01001370">
    <property type="protein sequence ID" value="KAG3208921.1"/>
    <property type="molecule type" value="Genomic_DNA"/>
</dbReference>